<evidence type="ECO:0000313" key="17">
    <source>
        <dbReference type="Proteomes" id="UP000504604"/>
    </source>
</evidence>
<dbReference type="GO" id="GO:0005524">
    <property type="term" value="F:ATP binding"/>
    <property type="evidence" value="ECO:0007669"/>
    <property type="project" value="UniProtKB-KW"/>
</dbReference>
<dbReference type="SUPFAM" id="SSF81665">
    <property type="entry name" value="Calcium ATPase, transmembrane domain M"/>
    <property type="match status" value="1"/>
</dbReference>
<gene>
    <name evidence="18" type="primary">LOC105171611</name>
</gene>
<dbReference type="InterPro" id="IPR006068">
    <property type="entry name" value="ATPase_P-typ_cation-transptr_C"/>
</dbReference>
<evidence type="ECO:0000256" key="8">
    <source>
        <dbReference type="ARBA" id="ARBA00022840"/>
    </source>
</evidence>
<evidence type="ECO:0000256" key="3">
    <source>
        <dbReference type="ARBA" id="ARBA00022568"/>
    </source>
</evidence>
<keyword evidence="13 15" id="KW-0472">Membrane</keyword>
<evidence type="ECO:0000256" key="2">
    <source>
        <dbReference type="ARBA" id="ARBA00022448"/>
    </source>
</evidence>
<keyword evidence="3 15" id="KW-0109">Calcium transport</keyword>
<evidence type="ECO:0000256" key="12">
    <source>
        <dbReference type="ARBA" id="ARBA00023065"/>
    </source>
</evidence>
<keyword evidence="17" id="KW-1185">Reference proteome</keyword>
<evidence type="ECO:0000256" key="10">
    <source>
        <dbReference type="ARBA" id="ARBA00022967"/>
    </source>
</evidence>
<keyword evidence="12 15" id="KW-0406">Ion transport</keyword>
<dbReference type="InterPro" id="IPR023298">
    <property type="entry name" value="ATPase_P-typ_TM_dom_sf"/>
</dbReference>
<evidence type="ECO:0000256" key="9">
    <source>
        <dbReference type="ARBA" id="ARBA00022842"/>
    </source>
</evidence>
<evidence type="ECO:0000256" key="13">
    <source>
        <dbReference type="ARBA" id="ARBA00023136"/>
    </source>
</evidence>
<dbReference type="SMART" id="SM00831">
    <property type="entry name" value="Cation_ATPase_N"/>
    <property type="match status" value="1"/>
</dbReference>
<evidence type="ECO:0000256" key="1">
    <source>
        <dbReference type="ARBA" id="ARBA00004141"/>
    </source>
</evidence>
<dbReference type="SUPFAM" id="SSF81653">
    <property type="entry name" value="Calcium ATPase, transduction domain A"/>
    <property type="match status" value="1"/>
</dbReference>
<dbReference type="Pfam" id="PF00122">
    <property type="entry name" value="E1-E2_ATPase"/>
    <property type="match status" value="1"/>
</dbReference>
<name>A0A6I9U385_SESIN</name>
<dbReference type="Gene3D" id="1.20.1110.10">
    <property type="entry name" value="Calcium-transporting ATPase, transmembrane domain"/>
    <property type="match status" value="2"/>
</dbReference>
<keyword evidence="11 15" id="KW-1133">Transmembrane helix</keyword>
<dbReference type="InterPro" id="IPR023214">
    <property type="entry name" value="HAD_sf"/>
</dbReference>
<dbReference type="Gene3D" id="3.40.50.1000">
    <property type="entry name" value="HAD superfamily/HAD-like"/>
    <property type="match status" value="1"/>
</dbReference>
<dbReference type="InterPro" id="IPR006408">
    <property type="entry name" value="P-type_ATPase_IIB"/>
</dbReference>
<dbReference type="Pfam" id="PF00689">
    <property type="entry name" value="Cation_ATPase_C"/>
    <property type="match status" value="1"/>
</dbReference>
<keyword evidence="6 15" id="KW-0547">Nucleotide-binding</keyword>
<evidence type="ECO:0000256" key="6">
    <source>
        <dbReference type="ARBA" id="ARBA00022741"/>
    </source>
</evidence>
<dbReference type="GO" id="GO:0005388">
    <property type="term" value="F:P-type calcium transporter activity"/>
    <property type="evidence" value="ECO:0007669"/>
    <property type="project" value="UniProtKB-EC"/>
</dbReference>
<dbReference type="Gramene" id="SIN_1002596.t">
    <property type="protein sequence ID" value="SIN_1002596.t.cds1"/>
    <property type="gene ID" value="SIN_1002596"/>
</dbReference>
<proteinExistence type="inferred from homology"/>
<keyword evidence="10" id="KW-1278">Translocase</keyword>
<feature type="transmembrane region" description="Helical" evidence="15">
    <location>
        <begin position="139"/>
        <end position="158"/>
    </location>
</feature>
<dbReference type="InParanoid" id="A0A6I9U385"/>
<dbReference type="RefSeq" id="XP_011091076.1">
    <property type="nucleotide sequence ID" value="XM_011092774.2"/>
</dbReference>
<dbReference type="SUPFAM" id="SSF56784">
    <property type="entry name" value="HAD-like"/>
    <property type="match status" value="1"/>
</dbReference>
<dbReference type="KEGG" id="sind:105171611"/>
<comment type="similarity">
    <text evidence="15">Belongs to the cation transport ATPase (P-type) (TC 3.A.3) family. Type IIB subfamily.</text>
</comment>
<dbReference type="Pfam" id="PF13246">
    <property type="entry name" value="Cation_ATPase"/>
    <property type="match status" value="1"/>
</dbReference>
<dbReference type="FunFam" id="1.20.1110.10:FF:000039">
    <property type="entry name" value="Calcium-transporting ATPase"/>
    <property type="match status" value="1"/>
</dbReference>
<feature type="domain" description="Cation-transporting P-type ATPase N-terminal" evidence="16">
    <location>
        <begin position="82"/>
        <end position="156"/>
    </location>
</feature>
<keyword evidence="4 15" id="KW-0812">Transmembrane</keyword>
<feature type="transmembrane region" description="Helical" evidence="15">
    <location>
        <begin position="786"/>
        <end position="806"/>
    </location>
</feature>
<feature type="transmembrane region" description="Helical" evidence="15">
    <location>
        <begin position="956"/>
        <end position="978"/>
    </location>
</feature>
<dbReference type="Pfam" id="PF00690">
    <property type="entry name" value="Cation_ATPase_N"/>
    <property type="match status" value="1"/>
</dbReference>
<keyword evidence="8 15" id="KW-0067">ATP-binding</keyword>
<comment type="subcellular location">
    <subcellularLocation>
        <location evidence="1 15">Membrane</location>
        <topology evidence="1 15">Multi-pass membrane protein</topology>
    </subcellularLocation>
</comment>
<dbReference type="Proteomes" id="UP000504604">
    <property type="component" value="Linkage group LG10"/>
</dbReference>
<dbReference type="Gene3D" id="3.40.1110.10">
    <property type="entry name" value="Calcium-transporting ATPase, cytoplasmic domain N"/>
    <property type="match status" value="2"/>
</dbReference>
<evidence type="ECO:0000256" key="14">
    <source>
        <dbReference type="ARBA" id="ARBA00048694"/>
    </source>
</evidence>
<keyword evidence="9" id="KW-0460">Magnesium</keyword>
<dbReference type="InterPro" id="IPR023299">
    <property type="entry name" value="ATPase_P-typ_cyto_dom_N"/>
</dbReference>
<dbReference type="InterPro" id="IPR059000">
    <property type="entry name" value="ATPase_P-type_domA"/>
</dbReference>
<evidence type="ECO:0000256" key="15">
    <source>
        <dbReference type="RuleBase" id="RU361146"/>
    </source>
</evidence>
<dbReference type="PANTHER" id="PTHR24093:SF434">
    <property type="entry name" value="CALCIUM-TRANSPORTING ATPASE 13, PLASMA MEMBRANE-TYPE-RELATED"/>
    <property type="match status" value="1"/>
</dbReference>
<dbReference type="InterPro" id="IPR036412">
    <property type="entry name" value="HAD-like_sf"/>
</dbReference>
<evidence type="ECO:0000256" key="7">
    <source>
        <dbReference type="ARBA" id="ARBA00022837"/>
    </source>
</evidence>
<dbReference type="GeneID" id="105171611"/>
<sequence length="1003" mass="109875">MEGTKQTSSPGSGGKNGLMASSSSAFFYRKPEPTSITGFHRTHDESHNIVIELQRSGSGFSAADGSDLSSIVREKDLTLLATLGGVEGIADALKTHLRDGIGGSSQDISRRKETFGSNTVVKPPTKSFFHFVWEASQDVITLILLVCAALSLGLGIKADGPKEGWYNGGSMFLAVFVVISVRATADFWQKKKLEKGCEDFPVVVIRSGRRRQVSVFDIVVGDVICLKMGDQIPADGLFVEGYSLRVDESSMTGESDHVEVNKDQNPFLLSGTKVAEGCAKMLVVSVGLNTAWGLLMSSVSVDSREETPLETRLNKLASSLGFIGLSSVVMVLVILLVRYFTGHTKNEDGTIEFVPGKTKAVDVINDLLRIVAAVVSILVVAIPEELPLAVAYILAYSTDRMKGDHQTMVRNLPAFEAVSCVTTICTDLTDILTSNEMKVIKCLIGKDWVEARGHSPIASNVLQMLFQGISLTKSSTVQQFLTVTTTDDAIHSWAVLKLNMEMNINTRDFSVLDLEASCPEKKIGVLIKNQSDETFHAHWKGDAEIILSSCSHYQDATGNIVTLDDQERERFQQIIEDMAANSHQSIAFAHKQISQDAYENEVTNHDIPNTGLVLLGIFGLKILRSPSFKEAVEICQQAGISVKLITGGNASLAKAISMESGILPPNQGVDDGSMVKGVEFRNYTDKERLVKVDCIRVMSRSCYVDKLLAVKCLKEIGHVVAVVGNSLNDSLCLHEANVGISVGIQTKVVVKESSDIVILDNNFASVAQILKWGRCVYNNIQKHTQFNLTLCASALAINIVAAISVGKMPLTPAQLLWVDVTMNTLAALALAAEEPNTELMKKRPISRSDPLITNIMWRNIIGQASYQITAILALMFKGKSIFGVHEKAVDTLVFNTFVLCHVFNLFNARQLEEKNVFKGILKNKLFIGLTCMIVILQVILVEFLNKFARTEKLNWVQWAACIVIAAVSWPFGCLIKYIPVPDTETIFNFLPRILRRVLMTTRS</sequence>
<keyword evidence="2 15" id="KW-0813">Transport</keyword>
<dbReference type="OrthoDB" id="116380at2759"/>
<reference evidence="18" key="1">
    <citation type="submission" date="2025-08" db="UniProtKB">
        <authorList>
            <consortium name="RefSeq"/>
        </authorList>
    </citation>
    <scope>IDENTIFICATION</scope>
</reference>
<organism evidence="17 18">
    <name type="scientific">Sesamum indicum</name>
    <name type="common">Oriental sesame</name>
    <name type="synonym">Sesamum orientale</name>
    <dbReference type="NCBI Taxonomy" id="4182"/>
    <lineage>
        <taxon>Eukaryota</taxon>
        <taxon>Viridiplantae</taxon>
        <taxon>Streptophyta</taxon>
        <taxon>Embryophyta</taxon>
        <taxon>Tracheophyta</taxon>
        <taxon>Spermatophyta</taxon>
        <taxon>Magnoliopsida</taxon>
        <taxon>eudicotyledons</taxon>
        <taxon>Gunneridae</taxon>
        <taxon>Pentapetalae</taxon>
        <taxon>asterids</taxon>
        <taxon>lamiids</taxon>
        <taxon>Lamiales</taxon>
        <taxon>Pedaliaceae</taxon>
        <taxon>Sesamum</taxon>
    </lineage>
</organism>
<feature type="transmembrane region" description="Helical" evidence="15">
    <location>
        <begin position="320"/>
        <end position="340"/>
    </location>
</feature>
<dbReference type="AlphaFoldDB" id="A0A6I9U385"/>
<dbReference type="FunFam" id="2.70.150.10:FF:000029">
    <property type="entry name" value="Calcium-transporting ATPase"/>
    <property type="match status" value="1"/>
</dbReference>
<evidence type="ECO:0000313" key="18">
    <source>
        <dbReference type="RefSeq" id="XP_011091076.1"/>
    </source>
</evidence>
<dbReference type="PRINTS" id="PR00119">
    <property type="entry name" value="CATATPASE"/>
</dbReference>
<comment type="function">
    <text evidence="15">Catalyzes the hydrolysis of ATP coupled with the transport of calcium.</text>
</comment>
<dbReference type="NCBIfam" id="TIGR01517">
    <property type="entry name" value="ATPase-IIB_Ca"/>
    <property type="match status" value="1"/>
</dbReference>
<evidence type="ECO:0000256" key="4">
    <source>
        <dbReference type="ARBA" id="ARBA00022692"/>
    </source>
</evidence>
<keyword evidence="7 15" id="KW-0106">Calcium</keyword>
<dbReference type="InterPro" id="IPR004014">
    <property type="entry name" value="ATPase_P-typ_cation-transptr_N"/>
</dbReference>
<feature type="transmembrane region" description="Helical" evidence="15">
    <location>
        <begin position="926"/>
        <end position="944"/>
    </location>
</feature>
<dbReference type="Gene3D" id="2.70.150.10">
    <property type="entry name" value="Calcium-transporting ATPase, cytoplasmic transduction domain A"/>
    <property type="match status" value="1"/>
</dbReference>
<keyword evidence="5" id="KW-0479">Metal-binding</keyword>
<comment type="catalytic activity">
    <reaction evidence="14 15">
        <text>Ca(2+)(in) + ATP + H2O = Ca(2+)(out) + ADP + phosphate + H(+)</text>
        <dbReference type="Rhea" id="RHEA:18105"/>
        <dbReference type="ChEBI" id="CHEBI:15377"/>
        <dbReference type="ChEBI" id="CHEBI:15378"/>
        <dbReference type="ChEBI" id="CHEBI:29108"/>
        <dbReference type="ChEBI" id="CHEBI:30616"/>
        <dbReference type="ChEBI" id="CHEBI:43474"/>
        <dbReference type="ChEBI" id="CHEBI:456216"/>
        <dbReference type="EC" id="7.2.2.10"/>
    </reaction>
</comment>
<evidence type="ECO:0000256" key="11">
    <source>
        <dbReference type="ARBA" id="ARBA00022989"/>
    </source>
</evidence>
<dbReference type="InterPro" id="IPR008250">
    <property type="entry name" value="ATPase_P-typ_transduc_dom_A_sf"/>
</dbReference>
<dbReference type="PANTHER" id="PTHR24093">
    <property type="entry name" value="CATION TRANSPORTING ATPASE"/>
    <property type="match status" value="1"/>
</dbReference>
<feature type="transmembrane region" description="Helical" evidence="15">
    <location>
        <begin position="370"/>
        <end position="395"/>
    </location>
</feature>
<protein>
    <recommendedName>
        <fullName evidence="15">Calcium-transporting ATPase</fullName>
        <ecNumber evidence="15">7.2.2.10</ecNumber>
    </recommendedName>
</protein>
<evidence type="ECO:0000259" key="16">
    <source>
        <dbReference type="SMART" id="SM00831"/>
    </source>
</evidence>
<comment type="caution">
    <text evidence="15">Lacks conserved residue(s) required for the propagation of feature annotation.</text>
</comment>
<dbReference type="GO" id="GO:0005886">
    <property type="term" value="C:plasma membrane"/>
    <property type="evidence" value="ECO:0007669"/>
    <property type="project" value="TreeGrafter"/>
</dbReference>
<dbReference type="SUPFAM" id="SSF81660">
    <property type="entry name" value="Metal cation-transporting ATPase, ATP-binding domain N"/>
    <property type="match status" value="1"/>
</dbReference>
<dbReference type="EC" id="7.2.2.10" evidence="15"/>
<evidence type="ECO:0000256" key="5">
    <source>
        <dbReference type="ARBA" id="ARBA00022723"/>
    </source>
</evidence>
<feature type="transmembrane region" description="Helical" evidence="15">
    <location>
        <begin position="164"/>
        <end position="185"/>
    </location>
</feature>
<dbReference type="GO" id="GO:0046872">
    <property type="term" value="F:metal ion binding"/>
    <property type="evidence" value="ECO:0007669"/>
    <property type="project" value="UniProtKB-KW"/>
</dbReference>
<accession>A0A6I9U385</accession>